<sequence>MTDRAVAEADLMTLFPALEARFSLSPVNCWCRALRRTRPLLCSRRLGEGTLVPSSEVPRTLKGAWRDRKSGSPSSGEA</sequence>
<name>A0A4Z2IZV3_9TELE</name>
<evidence type="ECO:0000313" key="3">
    <source>
        <dbReference type="Proteomes" id="UP000314294"/>
    </source>
</evidence>
<organism evidence="2 3">
    <name type="scientific">Liparis tanakae</name>
    <name type="common">Tanaka's snailfish</name>
    <dbReference type="NCBI Taxonomy" id="230148"/>
    <lineage>
        <taxon>Eukaryota</taxon>
        <taxon>Metazoa</taxon>
        <taxon>Chordata</taxon>
        <taxon>Craniata</taxon>
        <taxon>Vertebrata</taxon>
        <taxon>Euteleostomi</taxon>
        <taxon>Actinopterygii</taxon>
        <taxon>Neopterygii</taxon>
        <taxon>Teleostei</taxon>
        <taxon>Neoteleostei</taxon>
        <taxon>Acanthomorphata</taxon>
        <taxon>Eupercaria</taxon>
        <taxon>Perciformes</taxon>
        <taxon>Cottioidei</taxon>
        <taxon>Cottales</taxon>
        <taxon>Liparidae</taxon>
        <taxon>Liparis</taxon>
    </lineage>
</organism>
<dbReference type="AlphaFoldDB" id="A0A4Z2IZV3"/>
<evidence type="ECO:0000313" key="2">
    <source>
        <dbReference type="EMBL" id="TNN83605.1"/>
    </source>
</evidence>
<proteinExistence type="predicted"/>
<reference evidence="2 3" key="1">
    <citation type="submission" date="2019-03" db="EMBL/GenBank/DDBJ databases">
        <title>First draft genome of Liparis tanakae, snailfish: a comprehensive survey of snailfish specific genes.</title>
        <authorList>
            <person name="Kim W."/>
            <person name="Song I."/>
            <person name="Jeong J.-H."/>
            <person name="Kim D."/>
            <person name="Kim S."/>
            <person name="Ryu S."/>
            <person name="Song J.Y."/>
            <person name="Lee S.K."/>
        </authorList>
    </citation>
    <scope>NUCLEOTIDE SEQUENCE [LARGE SCALE GENOMIC DNA]</scope>
    <source>
        <tissue evidence="2">Muscle</tissue>
    </source>
</reference>
<dbReference type="EMBL" id="SRLO01000032">
    <property type="protein sequence ID" value="TNN83605.1"/>
    <property type="molecule type" value="Genomic_DNA"/>
</dbReference>
<comment type="caution">
    <text evidence="2">The sequence shown here is derived from an EMBL/GenBank/DDBJ whole genome shotgun (WGS) entry which is preliminary data.</text>
</comment>
<dbReference type="Proteomes" id="UP000314294">
    <property type="component" value="Unassembled WGS sequence"/>
</dbReference>
<feature type="region of interest" description="Disordered" evidence="1">
    <location>
        <begin position="59"/>
        <end position="78"/>
    </location>
</feature>
<evidence type="ECO:0000256" key="1">
    <source>
        <dbReference type="SAM" id="MobiDB-lite"/>
    </source>
</evidence>
<gene>
    <name evidence="2" type="ORF">EYF80_006123</name>
</gene>
<protein>
    <submittedName>
        <fullName evidence="2">Uncharacterized protein</fullName>
    </submittedName>
</protein>
<accession>A0A4Z2IZV3</accession>
<dbReference type="OrthoDB" id="10618691at2759"/>
<keyword evidence="3" id="KW-1185">Reference proteome</keyword>